<dbReference type="EnsemblPlants" id="MELO3C034059.2.1">
    <property type="protein sequence ID" value="MELO3C034059.2.1"/>
    <property type="gene ID" value="MELO3C034059.2"/>
</dbReference>
<sequence>LKNVRTEENLKKILRTRYFLPGGKATEEKATMEKRKRKLRWKCAGK</sequence>
<proteinExistence type="predicted"/>
<name>A0A9I9EI48_CUCME</name>
<organism evidence="1">
    <name type="scientific">Cucumis melo</name>
    <name type="common">Muskmelon</name>
    <dbReference type="NCBI Taxonomy" id="3656"/>
    <lineage>
        <taxon>Eukaryota</taxon>
        <taxon>Viridiplantae</taxon>
        <taxon>Streptophyta</taxon>
        <taxon>Embryophyta</taxon>
        <taxon>Tracheophyta</taxon>
        <taxon>Spermatophyta</taxon>
        <taxon>Magnoliopsida</taxon>
        <taxon>eudicotyledons</taxon>
        <taxon>Gunneridae</taxon>
        <taxon>Pentapetalae</taxon>
        <taxon>rosids</taxon>
        <taxon>fabids</taxon>
        <taxon>Cucurbitales</taxon>
        <taxon>Cucurbitaceae</taxon>
        <taxon>Benincaseae</taxon>
        <taxon>Cucumis</taxon>
    </lineage>
</organism>
<accession>A0A9I9EI48</accession>
<reference evidence="1" key="1">
    <citation type="submission" date="2023-03" db="UniProtKB">
        <authorList>
            <consortium name="EnsemblPlants"/>
        </authorList>
    </citation>
    <scope>IDENTIFICATION</scope>
</reference>
<dbReference type="AlphaFoldDB" id="A0A9I9EI48"/>
<protein>
    <submittedName>
        <fullName evidence="1">Uncharacterized protein</fullName>
    </submittedName>
</protein>
<evidence type="ECO:0000313" key="1">
    <source>
        <dbReference type="EnsemblPlants" id="MELO3C034059.2.1"/>
    </source>
</evidence>